<dbReference type="AlphaFoldDB" id="A0A1I6NQN0"/>
<gene>
    <name evidence="1" type="ORF">SAMN05444586_100155</name>
</gene>
<organism evidence="1 2">
    <name type="scientific">Acinetobacter bohemicus</name>
    <dbReference type="NCBI Taxonomy" id="1435036"/>
    <lineage>
        <taxon>Bacteria</taxon>
        <taxon>Pseudomonadati</taxon>
        <taxon>Pseudomonadota</taxon>
        <taxon>Gammaproteobacteria</taxon>
        <taxon>Moraxellales</taxon>
        <taxon>Moraxellaceae</taxon>
        <taxon>Acinetobacter</taxon>
    </lineage>
</organism>
<reference evidence="2" key="1">
    <citation type="submission" date="2016-10" db="EMBL/GenBank/DDBJ databases">
        <authorList>
            <person name="Varghese N."/>
            <person name="Submissions S."/>
        </authorList>
    </citation>
    <scope>NUCLEOTIDE SEQUENCE [LARGE SCALE GENOMIC DNA]</scope>
    <source>
        <strain evidence="2">ANC 5076</strain>
    </source>
</reference>
<keyword evidence="2" id="KW-1185">Reference proteome</keyword>
<protein>
    <submittedName>
        <fullName evidence="1">Uncharacterized protein</fullName>
    </submittedName>
</protein>
<accession>A0A1I6NQN0</accession>
<proteinExistence type="predicted"/>
<evidence type="ECO:0000313" key="1">
    <source>
        <dbReference type="EMBL" id="SFS30190.1"/>
    </source>
</evidence>
<dbReference type="Proteomes" id="UP000182827">
    <property type="component" value="Unassembled WGS sequence"/>
</dbReference>
<evidence type="ECO:0000313" key="2">
    <source>
        <dbReference type="Proteomes" id="UP000182827"/>
    </source>
</evidence>
<sequence>MIVGNFDVLQDLISRSYDGPPHAEVVKVIQIVLDHKPDFIAFTMLR</sequence>
<name>A0A1I6NQN0_9GAMM</name>
<dbReference type="EMBL" id="FOZU01000001">
    <property type="protein sequence ID" value="SFS30190.1"/>
    <property type="molecule type" value="Genomic_DNA"/>
</dbReference>